<dbReference type="HOGENOM" id="CLU_084561_0_0_1"/>
<reference evidence="4" key="2">
    <citation type="submission" date="2015-01" db="EMBL/GenBank/DDBJ databases">
        <title>Evolutionary Origins and Diversification of the Mycorrhizal Mutualists.</title>
        <authorList>
            <consortium name="DOE Joint Genome Institute"/>
            <consortium name="Mycorrhizal Genomics Consortium"/>
            <person name="Kohler A."/>
            <person name="Kuo A."/>
            <person name="Nagy L.G."/>
            <person name="Floudas D."/>
            <person name="Copeland A."/>
            <person name="Barry K.W."/>
            <person name="Cichocki N."/>
            <person name="Veneault-Fourrey C."/>
            <person name="LaButti K."/>
            <person name="Lindquist E.A."/>
            <person name="Lipzen A."/>
            <person name="Lundell T."/>
            <person name="Morin E."/>
            <person name="Murat C."/>
            <person name="Riley R."/>
            <person name="Ohm R."/>
            <person name="Sun H."/>
            <person name="Tunlid A."/>
            <person name="Henrissat B."/>
            <person name="Grigoriev I.V."/>
            <person name="Hibbett D.S."/>
            <person name="Martin F."/>
        </authorList>
    </citation>
    <scope>NUCLEOTIDE SEQUENCE [LARGE SCALE GENOMIC DNA]</scope>
    <source>
        <strain evidence="4">441</strain>
    </source>
</reference>
<feature type="coiled-coil region" evidence="1">
    <location>
        <begin position="77"/>
        <end position="111"/>
    </location>
</feature>
<organism evidence="3 4">
    <name type="scientific">Pisolithus microcarpus 441</name>
    <dbReference type="NCBI Taxonomy" id="765257"/>
    <lineage>
        <taxon>Eukaryota</taxon>
        <taxon>Fungi</taxon>
        <taxon>Dikarya</taxon>
        <taxon>Basidiomycota</taxon>
        <taxon>Agaricomycotina</taxon>
        <taxon>Agaricomycetes</taxon>
        <taxon>Agaricomycetidae</taxon>
        <taxon>Boletales</taxon>
        <taxon>Sclerodermatineae</taxon>
        <taxon>Pisolithaceae</taxon>
        <taxon>Pisolithus</taxon>
    </lineage>
</organism>
<proteinExistence type="predicted"/>
<dbReference type="EMBL" id="KN833688">
    <property type="protein sequence ID" value="KIK29834.1"/>
    <property type="molecule type" value="Genomic_DNA"/>
</dbReference>
<feature type="coiled-coil region" evidence="1">
    <location>
        <begin position="193"/>
        <end position="227"/>
    </location>
</feature>
<evidence type="ECO:0000256" key="2">
    <source>
        <dbReference type="SAM" id="MobiDB-lite"/>
    </source>
</evidence>
<reference evidence="3 4" key="1">
    <citation type="submission" date="2014-04" db="EMBL/GenBank/DDBJ databases">
        <authorList>
            <consortium name="DOE Joint Genome Institute"/>
            <person name="Kuo A."/>
            <person name="Kohler A."/>
            <person name="Costa M.D."/>
            <person name="Nagy L.G."/>
            <person name="Floudas D."/>
            <person name="Copeland A."/>
            <person name="Barry K.W."/>
            <person name="Cichocki N."/>
            <person name="Veneault-Fourrey C."/>
            <person name="LaButti K."/>
            <person name="Lindquist E.A."/>
            <person name="Lipzen A."/>
            <person name="Lundell T."/>
            <person name="Morin E."/>
            <person name="Murat C."/>
            <person name="Sun H."/>
            <person name="Tunlid A."/>
            <person name="Henrissat B."/>
            <person name="Grigoriev I.V."/>
            <person name="Hibbett D.S."/>
            <person name="Martin F."/>
            <person name="Nordberg H.P."/>
            <person name="Cantor M.N."/>
            <person name="Hua S.X."/>
        </authorList>
    </citation>
    <scope>NUCLEOTIDE SEQUENCE [LARGE SCALE GENOMIC DNA]</scope>
    <source>
        <strain evidence="3 4">441</strain>
    </source>
</reference>
<protein>
    <submittedName>
        <fullName evidence="3">Uncharacterized protein</fullName>
    </submittedName>
</protein>
<evidence type="ECO:0000256" key="1">
    <source>
        <dbReference type="SAM" id="Coils"/>
    </source>
</evidence>
<dbReference type="AlphaFoldDB" id="A0A0C9ZUY2"/>
<sequence>MSTMRRTQSIRTYNKHPSASTSIVADDLGVLRESSEESVEGVLRKQLLDKDRENDKLQTTILTLQAQLAQRPSIETFQEFEKEHRNLELLLQGTQRENERCMAEIDRMKTREKLLEQALAKVAGENWQVTLSRFHSVLDITPSTSSSARIGMNTYLHRTQPSSVTESSGQSASPTPVSVEATRAQFEQVRLLILGMEQRMQEREEKLNKTIERAEAQEMKCEALQKEILPSKLVV</sequence>
<evidence type="ECO:0000313" key="4">
    <source>
        <dbReference type="Proteomes" id="UP000054018"/>
    </source>
</evidence>
<gene>
    <name evidence="3" type="ORF">PISMIDRAFT_648032</name>
</gene>
<dbReference type="Proteomes" id="UP000054018">
    <property type="component" value="Unassembled WGS sequence"/>
</dbReference>
<dbReference type="OrthoDB" id="3363533at2759"/>
<evidence type="ECO:0000313" key="3">
    <source>
        <dbReference type="EMBL" id="KIK29834.1"/>
    </source>
</evidence>
<feature type="region of interest" description="Disordered" evidence="2">
    <location>
        <begin position="159"/>
        <end position="179"/>
    </location>
</feature>
<accession>A0A0C9ZUY2</accession>
<keyword evidence="1" id="KW-0175">Coiled coil</keyword>
<name>A0A0C9ZUY2_9AGAM</name>
<feature type="compositionally biased region" description="Polar residues" evidence="2">
    <location>
        <begin position="159"/>
        <end position="176"/>
    </location>
</feature>
<keyword evidence="4" id="KW-1185">Reference proteome</keyword>